<dbReference type="InterPro" id="IPR023026">
    <property type="entry name" value="Trp_synth_beta/beta-like"/>
</dbReference>
<protein>
    <submittedName>
        <fullName evidence="4">Tryptophan synthase beta chain</fullName>
        <ecNumber evidence="4">4.2.1.20</ecNumber>
    </submittedName>
</protein>
<accession>A0A4U9CRK8</accession>
<dbReference type="GO" id="GO:0004834">
    <property type="term" value="F:tryptophan synthase activity"/>
    <property type="evidence" value="ECO:0007669"/>
    <property type="project" value="UniProtKB-EC"/>
</dbReference>
<dbReference type="Proteomes" id="UP000339249">
    <property type="component" value="Unassembled WGS sequence"/>
</dbReference>
<proteinExistence type="predicted"/>
<dbReference type="AlphaFoldDB" id="A0A4U9CRK8"/>
<comment type="cofactor">
    <cofactor evidence="1">
        <name>pyridoxal 5'-phosphate</name>
        <dbReference type="ChEBI" id="CHEBI:597326"/>
    </cofactor>
</comment>
<comment type="function">
    <text evidence="2">The beta subunit is responsible for the synthesis of L-tryptophan from indole and L-serine.</text>
</comment>
<name>A0A4U9CRK8_RAOTE</name>
<dbReference type="EMBL" id="CABDVU010000001">
    <property type="protein sequence ID" value="VTN08350.1"/>
    <property type="molecule type" value="Genomic_DNA"/>
</dbReference>
<organism evidence="4 5">
    <name type="scientific">Raoultella terrigena</name>
    <name type="common">Klebsiella terrigena</name>
    <dbReference type="NCBI Taxonomy" id="577"/>
    <lineage>
        <taxon>Bacteria</taxon>
        <taxon>Pseudomonadati</taxon>
        <taxon>Pseudomonadota</taxon>
        <taxon>Gammaproteobacteria</taxon>
        <taxon>Enterobacterales</taxon>
        <taxon>Enterobacteriaceae</taxon>
        <taxon>Klebsiella/Raoultella group</taxon>
        <taxon>Raoultella</taxon>
    </lineage>
</organism>
<dbReference type="Gene3D" id="3.40.50.1100">
    <property type="match status" value="1"/>
</dbReference>
<dbReference type="PANTHER" id="PTHR48077">
    <property type="entry name" value="TRYPTOPHAN SYNTHASE-RELATED"/>
    <property type="match status" value="1"/>
</dbReference>
<sequence length="76" mass="8385">MGAKDVERQSPNVFRMRLMGAEVIPVHSGSSTLKDACNEALRDWSGSYDTAHYMLGTAAGPHPFPTIVREFPAHDR</sequence>
<evidence type="ECO:0000256" key="3">
    <source>
        <dbReference type="ARBA" id="ARBA00022898"/>
    </source>
</evidence>
<dbReference type="EC" id="4.2.1.20" evidence="4"/>
<dbReference type="SUPFAM" id="SSF53686">
    <property type="entry name" value="Tryptophan synthase beta subunit-like PLP-dependent enzymes"/>
    <property type="match status" value="1"/>
</dbReference>
<evidence type="ECO:0000313" key="5">
    <source>
        <dbReference type="Proteomes" id="UP000339249"/>
    </source>
</evidence>
<gene>
    <name evidence="4" type="primary">trpB_3</name>
    <name evidence="4" type="ORF">NCTC9185_00226</name>
</gene>
<evidence type="ECO:0000313" key="4">
    <source>
        <dbReference type="EMBL" id="VTN08350.1"/>
    </source>
</evidence>
<dbReference type="PANTHER" id="PTHR48077:SF3">
    <property type="entry name" value="TRYPTOPHAN SYNTHASE"/>
    <property type="match status" value="1"/>
</dbReference>
<keyword evidence="4" id="KW-0456">Lyase</keyword>
<reference evidence="4 5" key="1">
    <citation type="submission" date="2019-04" db="EMBL/GenBank/DDBJ databases">
        <authorList>
            <consortium name="Pathogen Informatics"/>
        </authorList>
    </citation>
    <scope>NUCLEOTIDE SEQUENCE [LARGE SCALE GENOMIC DNA]</scope>
    <source>
        <strain evidence="4 5">NCTC9185</strain>
    </source>
</reference>
<evidence type="ECO:0000256" key="2">
    <source>
        <dbReference type="ARBA" id="ARBA00002786"/>
    </source>
</evidence>
<dbReference type="InterPro" id="IPR036052">
    <property type="entry name" value="TrpB-like_PALP_sf"/>
</dbReference>
<dbReference type="GO" id="GO:0005737">
    <property type="term" value="C:cytoplasm"/>
    <property type="evidence" value="ECO:0007669"/>
    <property type="project" value="TreeGrafter"/>
</dbReference>
<keyword evidence="3" id="KW-0663">Pyridoxal phosphate</keyword>
<evidence type="ECO:0000256" key="1">
    <source>
        <dbReference type="ARBA" id="ARBA00001933"/>
    </source>
</evidence>